<dbReference type="Proteomes" id="UP000091857">
    <property type="component" value="Chromosome 14"/>
</dbReference>
<accession>A0ACB7GE79</accession>
<organism evidence="1 2">
    <name type="scientific">Manihot esculenta</name>
    <name type="common">Cassava</name>
    <name type="synonym">Jatropha manihot</name>
    <dbReference type="NCBI Taxonomy" id="3983"/>
    <lineage>
        <taxon>Eukaryota</taxon>
        <taxon>Viridiplantae</taxon>
        <taxon>Streptophyta</taxon>
        <taxon>Embryophyta</taxon>
        <taxon>Tracheophyta</taxon>
        <taxon>Spermatophyta</taxon>
        <taxon>Magnoliopsida</taxon>
        <taxon>eudicotyledons</taxon>
        <taxon>Gunneridae</taxon>
        <taxon>Pentapetalae</taxon>
        <taxon>rosids</taxon>
        <taxon>fabids</taxon>
        <taxon>Malpighiales</taxon>
        <taxon>Euphorbiaceae</taxon>
        <taxon>Crotonoideae</taxon>
        <taxon>Manihoteae</taxon>
        <taxon>Manihot</taxon>
    </lineage>
</organism>
<protein>
    <submittedName>
        <fullName evidence="1">Uncharacterized protein</fullName>
    </submittedName>
</protein>
<evidence type="ECO:0000313" key="2">
    <source>
        <dbReference type="Proteomes" id="UP000091857"/>
    </source>
</evidence>
<proteinExistence type="predicted"/>
<sequence>MFFQSRGDKKDLCVGIAVAVVIQDDTNILSYSKLSSFSVLDGLELTYRLISLTFVPWGDYILCIRCFKGGSIGENKSKDCFKLNDCVNSSSTHEAVWTETEALLLLESVLKHGDDWDLVAQDIQTKTKLDCISKLIELPFGNLILSSACRNVNSSGLRGSINNSQQPLSSTLHQNTVKCEDLMPKQTNVNGQNGDALDEGPPLKRKCIASLSGAGSSLMKQVALISTITGPDIEAVAAEAAVAALCDETSCPREIFDGKCDFPTNGSWSPTVHSEPERVHQVEDSEVKERFIQLETQETSPRLKDIPLTLRLRTAIVTALGAAAVHARLLADMEDQEIEILVTTMVETQKVAIALWSRLIFLDENEDKYKNGSKRNVAQENYDRVAEVETPVYK</sequence>
<evidence type="ECO:0000313" key="1">
    <source>
        <dbReference type="EMBL" id="KAG8638629.1"/>
    </source>
</evidence>
<reference evidence="2" key="1">
    <citation type="journal article" date="2016" name="Nat. Biotechnol.">
        <title>Sequencing wild and cultivated cassava and related species reveals extensive interspecific hybridization and genetic diversity.</title>
        <authorList>
            <person name="Bredeson J.V."/>
            <person name="Lyons J.B."/>
            <person name="Prochnik S.E."/>
            <person name="Wu G.A."/>
            <person name="Ha C.M."/>
            <person name="Edsinger-Gonzales E."/>
            <person name="Grimwood J."/>
            <person name="Schmutz J."/>
            <person name="Rabbi I.Y."/>
            <person name="Egesi C."/>
            <person name="Nauluvula P."/>
            <person name="Lebot V."/>
            <person name="Ndunguru J."/>
            <person name="Mkamilo G."/>
            <person name="Bart R.S."/>
            <person name="Setter T.L."/>
            <person name="Gleadow R.M."/>
            <person name="Kulakow P."/>
            <person name="Ferguson M.E."/>
            <person name="Rounsley S."/>
            <person name="Rokhsar D.S."/>
        </authorList>
    </citation>
    <scope>NUCLEOTIDE SEQUENCE [LARGE SCALE GENOMIC DNA]</scope>
    <source>
        <strain evidence="2">cv. AM560-2</strain>
    </source>
</reference>
<name>A0ACB7GE79_MANES</name>
<dbReference type="EMBL" id="CM004400">
    <property type="protein sequence ID" value="KAG8638629.1"/>
    <property type="molecule type" value="Genomic_DNA"/>
</dbReference>
<keyword evidence="2" id="KW-1185">Reference proteome</keyword>
<comment type="caution">
    <text evidence="1">The sequence shown here is derived from an EMBL/GenBank/DDBJ whole genome shotgun (WGS) entry which is preliminary data.</text>
</comment>
<gene>
    <name evidence="1" type="ORF">MANES_14G048701v8</name>
</gene>